<reference evidence="6 7" key="1">
    <citation type="journal article" date="2012" name="BMC Genomics">
        <title>Tools to kill: Genome of one of the most destructive plant pathogenic fungi Macrophomina phaseolina.</title>
        <authorList>
            <person name="Islam M.S."/>
            <person name="Haque M.S."/>
            <person name="Islam M.M."/>
            <person name="Emdad E.M."/>
            <person name="Halim A."/>
            <person name="Hossen Q.M.M."/>
            <person name="Hossain M.Z."/>
            <person name="Ahmed B."/>
            <person name="Rahim S."/>
            <person name="Rahman M.S."/>
            <person name="Alam M.M."/>
            <person name="Hou S."/>
            <person name="Wan X."/>
            <person name="Saito J.A."/>
            <person name="Alam M."/>
        </authorList>
    </citation>
    <scope>NUCLEOTIDE SEQUENCE [LARGE SCALE GENOMIC DNA]</scope>
    <source>
        <strain evidence="6 7">MS6</strain>
    </source>
</reference>
<dbReference type="EMBL" id="AHHD01000008">
    <property type="protein sequence ID" value="EKG22497.1"/>
    <property type="molecule type" value="Genomic_DNA"/>
</dbReference>
<dbReference type="HOGENOM" id="CLU_1750018_0_0_1"/>
<dbReference type="Gene3D" id="1.20.1250.20">
    <property type="entry name" value="MFS general substrate transporter like domains"/>
    <property type="match status" value="1"/>
</dbReference>
<proteinExistence type="predicted"/>
<organism evidence="6 7">
    <name type="scientific">Macrophomina phaseolina (strain MS6)</name>
    <name type="common">Charcoal rot fungus</name>
    <dbReference type="NCBI Taxonomy" id="1126212"/>
    <lineage>
        <taxon>Eukaryota</taxon>
        <taxon>Fungi</taxon>
        <taxon>Dikarya</taxon>
        <taxon>Ascomycota</taxon>
        <taxon>Pezizomycotina</taxon>
        <taxon>Dothideomycetes</taxon>
        <taxon>Dothideomycetes incertae sedis</taxon>
        <taxon>Botryosphaeriales</taxon>
        <taxon>Botryosphaeriaceae</taxon>
        <taxon>Macrophomina</taxon>
    </lineage>
</organism>
<evidence type="ECO:0000313" key="7">
    <source>
        <dbReference type="Proteomes" id="UP000007129"/>
    </source>
</evidence>
<dbReference type="SUPFAM" id="SSF103473">
    <property type="entry name" value="MFS general substrate transporter"/>
    <property type="match status" value="1"/>
</dbReference>
<feature type="transmembrane region" description="Helical" evidence="5">
    <location>
        <begin position="97"/>
        <end position="115"/>
    </location>
</feature>
<keyword evidence="4 5" id="KW-0472">Membrane</keyword>
<dbReference type="Pfam" id="PF00083">
    <property type="entry name" value="Sugar_tr"/>
    <property type="match status" value="1"/>
</dbReference>
<dbReference type="InParanoid" id="K2SC44"/>
<feature type="transmembrane region" description="Helical" evidence="5">
    <location>
        <begin position="65"/>
        <end position="85"/>
    </location>
</feature>
<feature type="transmembrane region" description="Helical" evidence="5">
    <location>
        <begin position="127"/>
        <end position="145"/>
    </location>
</feature>
<keyword evidence="2 5" id="KW-0812">Transmembrane</keyword>
<evidence type="ECO:0000256" key="5">
    <source>
        <dbReference type="SAM" id="Phobius"/>
    </source>
</evidence>
<evidence type="ECO:0000313" key="6">
    <source>
        <dbReference type="EMBL" id="EKG22497.1"/>
    </source>
</evidence>
<dbReference type="PANTHER" id="PTHR48022">
    <property type="entry name" value="PLASTIDIC GLUCOSE TRANSPORTER 4"/>
    <property type="match status" value="1"/>
</dbReference>
<evidence type="ECO:0000256" key="2">
    <source>
        <dbReference type="ARBA" id="ARBA00022692"/>
    </source>
</evidence>
<dbReference type="Proteomes" id="UP000007129">
    <property type="component" value="Unassembled WGS sequence"/>
</dbReference>
<dbReference type="InterPro" id="IPR050360">
    <property type="entry name" value="MFS_Sugar_Transporters"/>
</dbReference>
<comment type="subcellular location">
    <subcellularLocation>
        <location evidence="1">Membrane</location>
        <topology evidence="1">Multi-pass membrane protein</topology>
    </subcellularLocation>
</comment>
<gene>
    <name evidence="6" type="ORF">MPH_00232</name>
</gene>
<dbReference type="GO" id="GO:0005351">
    <property type="term" value="F:carbohydrate:proton symporter activity"/>
    <property type="evidence" value="ECO:0007669"/>
    <property type="project" value="TreeGrafter"/>
</dbReference>
<dbReference type="AlphaFoldDB" id="K2SC44"/>
<dbReference type="eggNOG" id="KOG0254">
    <property type="taxonomic scope" value="Eukaryota"/>
</dbReference>
<comment type="caution">
    <text evidence="6">The sequence shown here is derived from an EMBL/GenBank/DDBJ whole genome shotgun (WGS) entry which is preliminary data.</text>
</comment>
<dbReference type="OrthoDB" id="6612291at2759"/>
<dbReference type="InterPro" id="IPR005828">
    <property type="entry name" value="MFS_sugar_transport-like"/>
</dbReference>
<evidence type="ECO:0000256" key="1">
    <source>
        <dbReference type="ARBA" id="ARBA00004141"/>
    </source>
</evidence>
<dbReference type="VEuPathDB" id="FungiDB:MPH_00232"/>
<protein>
    <submittedName>
        <fullName evidence="6">General substrate transporter</fullName>
    </submittedName>
</protein>
<dbReference type="InterPro" id="IPR036259">
    <property type="entry name" value="MFS_trans_sf"/>
</dbReference>
<evidence type="ECO:0000256" key="4">
    <source>
        <dbReference type="ARBA" id="ARBA00023136"/>
    </source>
</evidence>
<dbReference type="PANTHER" id="PTHR48022:SF2">
    <property type="entry name" value="PLASTIDIC GLUCOSE TRANSPORTER 4"/>
    <property type="match status" value="1"/>
</dbReference>
<sequence length="149" mass="16929">MQSQIAFEPEMRRRSSYRELFTKRYVRRTFLGCLVIDMTKLSDSNIIQACQTVIYNALGFEGQTVLLISGFYGFMAVIGQVLSLFTLSDFWPRKRTVITGHASLAMPLSILTALSKFYPDSHNSSGSRAGVAFIFLYAFLYSYIFKTVN</sequence>
<name>K2SC44_MACPH</name>
<evidence type="ECO:0000256" key="3">
    <source>
        <dbReference type="ARBA" id="ARBA00022989"/>
    </source>
</evidence>
<keyword evidence="3 5" id="KW-1133">Transmembrane helix</keyword>
<dbReference type="GO" id="GO:0016020">
    <property type="term" value="C:membrane"/>
    <property type="evidence" value="ECO:0007669"/>
    <property type="project" value="UniProtKB-SubCell"/>
</dbReference>
<accession>K2SC44</accession>